<evidence type="ECO:0000256" key="1">
    <source>
        <dbReference type="SAM" id="Phobius"/>
    </source>
</evidence>
<evidence type="ECO:0000313" key="2">
    <source>
        <dbReference type="EMBL" id="CAB4952415.1"/>
    </source>
</evidence>
<gene>
    <name evidence="2" type="ORF">UFOPK3773_01486</name>
    <name evidence="3" type="ORF">UFOPK3992_01418</name>
</gene>
<organism evidence="3">
    <name type="scientific">freshwater metagenome</name>
    <dbReference type="NCBI Taxonomy" id="449393"/>
    <lineage>
        <taxon>unclassified sequences</taxon>
        <taxon>metagenomes</taxon>
        <taxon>ecological metagenomes</taxon>
    </lineage>
</organism>
<proteinExistence type="predicted"/>
<keyword evidence="1" id="KW-0472">Membrane</keyword>
<protein>
    <submittedName>
        <fullName evidence="3">Unannotated protein</fullName>
    </submittedName>
</protein>
<sequence length="68" mass="7064">MSEVRVTGLPTPRLCAADVVTVIVAVPLVVLILEMAADRVPPPSAQMSREYVGTHAAVLTVPSPGRAS</sequence>
<dbReference type="EMBL" id="CAFBNF010000181">
    <property type="protein sequence ID" value="CAB4952415.1"/>
    <property type="molecule type" value="Genomic_DNA"/>
</dbReference>
<feature type="transmembrane region" description="Helical" evidence="1">
    <location>
        <begin position="20"/>
        <end position="37"/>
    </location>
</feature>
<dbReference type="EMBL" id="CAFBOZ010000218">
    <property type="protein sequence ID" value="CAB5015136.1"/>
    <property type="molecule type" value="Genomic_DNA"/>
</dbReference>
<keyword evidence="1" id="KW-1133">Transmembrane helix</keyword>
<reference evidence="3" key="1">
    <citation type="submission" date="2020-05" db="EMBL/GenBank/DDBJ databases">
        <authorList>
            <person name="Chiriac C."/>
            <person name="Salcher M."/>
            <person name="Ghai R."/>
            <person name="Kavagutti S V."/>
        </authorList>
    </citation>
    <scope>NUCLEOTIDE SEQUENCE</scope>
</reference>
<accession>A0A6J7QDC9</accession>
<name>A0A6J7QDC9_9ZZZZ</name>
<keyword evidence="1" id="KW-0812">Transmembrane</keyword>
<dbReference type="AlphaFoldDB" id="A0A6J7QDC9"/>
<evidence type="ECO:0000313" key="3">
    <source>
        <dbReference type="EMBL" id="CAB5015136.1"/>
    </source>
</evidence>